<evidence type="ECO:0000313" key="1">
    <source>
        <dbReference type="EMBL" id="KAF7811309.1"/>
    </source>
</evidence>
<keyword evidence="2" id="KW-1185">Reference proteome</keyword>
<protein>
    <submittedName>
        <fullName evidence="1">Uncharacterized protein</fullName>
    </submittedName>
</protein>
<dbReference type="Proteomes" id="UP000634136">
    <property type="component" value="Unassembled WGS sequence"/>
</dbReference>
<evidence type="ECO:0000313" key="2">
    <source>
        <dbReference type="Proteomes" id="UP000634136"/>
    </source>
</evidence>
<comment type="caution">
    <text evidence="1">The sequence shown here is derived from an EMBL/GenBank/DDBJ whole genome shotgun (WGS) entry which is preliminary data.</text>
</comment>
<reference evidence="1" key="1">
    <citation type="submission" date="2020-09" db="EMBL/GenBank/DDBJ databases">
        <title>Genome-Enabled Discovery of Anthraquinone Biosynthesis in Senna tora.</title>
        <authorList>
            <person name="Kang S.-H."/>
            <person name="Pandey R.P."/>
            <person name="Lee C.-M."/>
            <person name="Sim J.-S."/>
            <person name="Jeong J.-T."/>
            <person name="Choi B.-S."/>
            <person name="Jung M."/>
            <person name="Ginzburg D."/>
            <person name="Zhao K."/>
            <person name="Won S.Y."/>
            <person name="Oh T.-J."/>
            <person name="Yu Y."/>
            <person name="Kim N.-H."/>
            <person name="Lee O.R."/>
            <person name="Lee T.-H."/>
            <person name="Bashyal P."/>
            <person name="Kim T.-S."/>
            <person name="Lee W.-H."/>
            <person name="Kawkins C."/>
            <person name="Kim C.-K."/>
            <person name="Kim J.S."/>
            <person name="Ahn B.O."/>
            <person name="Rhee S.Y."/>
            <person name="Sohng J.K."/>
        </authorList>
    </citation>
    <scope>NUCLEOTIDE SEQUENCE</scope>
    <source>
        <tissue evidence="1">Leaf</tissue>
    </source>
</reference>
<organism evidence="1 2">
    <name type="scientific">Senna tora</name>
    <dbReference type="NCBI Taxonomy" id="362788"/>
    <lineage>
        <taxon>Eukaryota</taxon>
        <taxon>Viridiplantae</taxon>
        <taxon>Streptophyta</taxon>
        <taxon>Embryophyta</taxon>
        <taxon>Tracheophyta</taxon>
        <taxon>Spermatophyta</taxon>
        <taxon>Magnoliopsida</taxon>
        <taxon>eudicotyledons</taxon>
        <taxon>Gunneridae</taxon>
        <taxon>Pentapetalae</taxon>
        <taxon>rosids</taxon>
        <taxon>fabids</taxon>
        <taxon>Fabales</taxon>
        <taxon>Fabaceae</taxon>
        <taxon>Caesalpinioideae</taxon>
        <taxon>Cassia clade</taxon>
        <taxon>Senna</taxon>
    </lineage>
</organism>
<dbReference type="AlphaFoldDB" id="A0A834WBN9"/>
<proteinExistence type="predicted"/>
<accession>A0A834WBN9</accession>
<sequence>MELWACDWDVRFMHVPCEANYVADSFAKMNHSCLEEGQIFMEPPANCGNFLANDILMD</sequence>
<gene>
    <name evidence="1" type="ORF">G2W53_032285</name>
</gene>
<dbReference type="EMBL" id="JAAIUW010000010">
    <property type="protein sequence ID" value="KAF7811309.1"/>
    <property type="molecule type" value="Genomic_DNA"/>
</dbReference>
<name>A0A834WBN9_9FABA</name>